<organism evidence="2 3">
    <name type="scientific">Fusarium longipes</name>
    <dbReference type="NCBI Taxonomy" id="694270"/>
    <lineage>
        <taxon>Eukaryota</taxon>
        <taxon>Fungi</taxon>
        <taxon>Dikarya</taxon>
        <taxon>Ascomycota</taxon>
        <taxon>Pezizomycotina</taxon>
        <taxon>Sordariomycetes</taxon>
        <taxon>Hypocreomycetidae</taxon>
        <taxon>Hypocreales</taxon>
        <taxon>Nectriaceae</taxon>
        <taxon>Fusarium</taxon>
    </lineage>
</organism>
<proteinExistence type="predicted"/>
<evidence type="ECO:0000256" key="1">
    <source>
        <dbReference type="SAM" id="Phobius"/>
    </source>
</evidence>
<keyword evidence="1" id="KW-0812">Transmembrane</keyword>
<dbReference type="STRING" id="694270.A0A395SVP3"/>
<feature type="transmembrane region" description="Helical" evidence="1">
    <location>
        <begin position="118"/>
        <end position="141"/>
    </location>
</feature>
<keyword evidence="1" id="KW-1133">Transmembrane helix</keyword>
<sequence length="159" mass="16474">MLSSVSTVHYTNTCTVTECSHRGISHLPIVGWSCETSITSIGKVTTVVSDTTVTVTESVLWANPIRVAWQESDLSLFSPESAPLLALQSATAAISSTTQEPSSNSGDSGGGDGLSSGAAAGIGVGAGIAGMVIIGALWWFAKRYRALRRNRNTDEGGKT</sequence>
<reference evidence="2 3" key="1">
    <citation type="journal article" date="2018" name="PLoS Pathog.">
        <title>Evolution of structural diversity of trichothecenes, a family of toxins produced by plant pathogenic and entomopathogenic fungi.</title>
        <authorList>
            <person name="Proctor R.H."/>
            <person name="McCormick S.P."/>
            <person name="Kim H.S."/>
            <person name="Cardoza R.E."/>
            <person name="Stanley A.M."/>
            <person name="Lindo L."/>
            <person name="Kelly A."/>
            <person name="Brown D.W."/>
            <person name="Lee T."/>
            <person name="Vaughan M.M."/>
            <person name="Alexander N.J."/>
            <person name="Busman M."/>
            <person name="Gutierrez S."/>
        </authorList>
    </citation>
    <scope>NUCLEOTIDE SEQUENCE [LARGE SCALE GENOMIC DNA]</scope>
    <source>
        <strain evidence="2 3">NRRL 20695</strain>
    </source>
</reference>
<dbReference type="OrthoDB" id="5106260at2759"/>
<keyword evidence="3" id="KW-1185">Reference proteome</keyword>
<keyword evidence="1" id="KW-0472">Membrane</keyword>
<protein>
    <submittedName>
        <fullName evidence="2">Uncharacterized protein</fullName>
    </submittedName>
</protein>
<dbReference type="AlphaFoldDB" id="A0A395SVP3"/>
<dbReference type="EMBL" id="PXOG01000112">
    <property type="protein sequence ID" value="RGP76560.1"/>
    <property type="molecule type" value="Genomic_DNA"/>
</dbReference>
<name>A0A395SVP3_9HYPO</name>
<evidence type="ECO:0000313" key="2">
    <source>
        <dbReference type="EMBL" id="RGP76560.1"/>
    </source>
</evidence>
<gene>
    <name evidence="2" type="ORF">FLONG3_5222</name>
</gene>
<comment type="caution">
    <text evidence="2">The sequence shown here is derived from an EMBL/GenBank/DDBJ whole genome shotgun (WGS) entry which is preliminary data.</text>
</comment>
<accession>A0A395SVP3</accession>
<dbReference type="Proteomes" id="UP000266234">
    <property type="component" value="Unassembled WGS sequence"/>
</dbReference>
<evidence type="ECO:0000313" key="3">
    <source>
        <dbReference type="Proteomes" id="UP000266234"/>
    </source>
</evidence>